<accession>A0A0W8I1H1</accession>
<name>A0A0W8I1H1_9MICO</name>
<dbReference type="NCBIfam" id="TIGR00368">
    <property type="entry name" value="YifB family Mg chelatase-like AAA ATPase"/>
    <property type="match status" value="1"/>
</dbReference>
<dbReference type="PANTHER" id="PTHR32039:SF7">
    <property type="entry name" value="COMPETENCE PROTEIN COMM"/>
    <property type="match status" value="1"/>
</dbReference>
<feature type="domain" description="AAA+ ATPase" evidence="2">
    <location>
        <begin position="214"/>
        <end position="395"/>
    </location>
</feature>
<evidence type="ECO:0000313" key="4">
    <source>
        <dbReference type="Proteomes" id="UP000054837"/>
    </source>
</evidence>
<dbReference type="OrthoDB" id="9813147at2"/>
<dbReference type="SUPFAM" id="SSF52540">
    <property type="entry name" value="P-loop containing nucleoside triphosphate hydrolases"/>
    <property type="match status" value="1"/>
</dbReference>
<dbReference type="InterPro" id="IPR025158">
    <property type="entry name" value="Mg_chelat-rel_C"/>
</dbReference>
<dbReference type="Pfam" id="PF01078">
    <property type="entry name" value="Mg_chelatase"/>
    <property type="match status" value="1"/>
</dbReference>
<sequence length="509" mass="53174">MALARTHAVTLSGVEGRLVTVEAQGADGLPATVMTGLADSACRQAPDRVRPALRNCGMPVPPRRWTINLSPAGVPKAGSGLDLAIAVAMMAAEGHVPAAAVRGIAHVGEVGLAGDVRPVPGVLPMTLAAAADGVEEVLVAADAGREAALVAGVRVHPVRTLDDVRAFYLARSGGEELHLELPPASPSPPARVPDLGDVVGQAVARQALEIAAAGGHHLLLVGPPGAGKTMLAERLPGILPELGADDALAVTGIHSVLGALPADDRLVTRPPFVAPHHTASTAAVIGGGSRLIHPGAVSRAHRGVLFLDEAPEFRRDVLDGLRQPLESGEVLIARADRHVRLPARFQLVLAANPCPCGGAGGACSCPPFRRTGYLGRLSGPLLDRIDLKLGVSAVTRGDLALPPGEPSVVVADRVLRAREHQRDRWRALPWLLNSEVPGAVLRQRPWRLGPAQRRPLERAMDRGALTLRGLDRALRVAWTLADLRGAERPELDDVTLALDLRTPSGVKVA</sequence>
<dbReference type="InterPro" id="IPR003593">
    <property type="entry name" value="AAA+_ATPase"/>
</dbReference>
<evidence type="ECO:0000313" key="3">
    <source>
        <dbReference type="EMBL" id="KUG51579.1"/>
    </source>
</evidence>
<evidence type="ECO:0000256" key="1">
    <source>
        <dbReference type="ARBA" id="ARBA00006354"/>
    </source>
</evidence>
<reference evidence="3 4" key="1">
    <citation type="submission" date="2015-12" db="EMBL/GenBank/DDBJ databases">
        <title>Serinicoccus chungangenesis strain CD08_5 genome sequencing and assembly.</title>
        <authorList>
            <person name="Chander A.M."/>
            <person name="Kaur G."/>
            <person name="Nair G.R."/>
            <person name="Dhawan D.K."/>
            <person name="Kochhar R.K."/>
            <person name="Mayilraj S."/>
            <person name="Bhadada S.K."/>
        </authorList>
    </citation>
    <scope>NUCLEOTIDE SEQUENCE [LARGE SCALE GENOMIC DNA]</scope>
    <source>
        <strain evidence="3 4">CD08_5</strain>
    </source>
</reference>
<dbReference type="InterPro" id="IPR027417">
    <property type="entry name" value="P-loop_NTPase"/>
</dbReference>
<comment type="similarity">
    <text evidence="1">Belongs to the Mg-chelatase subunits D/I family. ComM subfamily.</text>
</comment>
<keyword evidence="4" id="KW-1185">Reference proteome</keyword>
<dbReference type="RefSeq" id="WP_058892476.1">
    <property type="nucleotide sequence ID" value="NZ_LQBL01000032.1"/>
</dbReference>
<dbReference type="Gene3D" id="3.30.230.10">
    <property type="match status" value="1"/>
</dbReference>
<dbReference type="SUPFAM" id="SSF54211">
    <property type="entry name" value="Ribosomal protein S5 domain 2-like"/>
    <property type="match status" value="1"/>
</dbReference>
<dbReference type="InterPro" id="IPR020568">
    <property type="entry name" value="Ribosomal_Su5_D2-typ_SF"/>
</dbReference>
<dbReference type="PANTHER" id="PTHR32039">
    <property type="entry name" value="MAGNESIUM-CHELATASE SUBUNIT CHLI"/>
    <property type="match status" value="1"/>
</dbReference>
<gene>
    <name evidence="3" type="ORF">AVL62_09665</name>
</gene>
<dbReference type="InterPro" id="IPR004482">
    <property type="entry name" value="Mg_chelat-rel"/>
</dbReference>
<dbReference type="Pfam" id="PF13541">
    <property type="entry name" value="ChlI"/>
    <property type="match status" value="1"/>
</dbReference>
<dbReference type="InterPro" id="IPR000523">
    <property type="entry name" value="Mg_chelatse_chII-like_cat_dom"/>
</dbReference>
<proteinExistence type="inferred from homology"/>
<dbReference type="STRING" id="767452.AVL62_09665"/>
<dbReference type="EMBL" id="LQBL01000032">
    <property type="protein sequence ID" value="KUG51579.1"/>
    <property type="molecule type" value="Genomic_DNA"/>
</dbReference>
<comment type="caution">
    <text evidence="3">The sequence shown here is derived from an EMBL/GenBank/DDBJ whole genome shotgun (WGS) entry which is preliminary data.</text>
</comment>
<dbReference type="GO" id="GO:0005524">
    <property type="term" value="F:ATP binding"/>
    <property type="evidence" value="ECO:0007669"/>
    <property type="project" value="InterPro"/>
</dbReference>
<dbReference type="InterPro" id="IPR014721">
    <property type="entry name" value="Ribsml_uS5_D2-typ_fold_subgr"/>
</dbReference>
<dbReference type="Proteomes" id="UP000054837">
    <property type="component" value="Unassembled WGS sequence"/>
</dbReference>
<evidence type="ECO:0000259" key="2">
    <source>
        <dbReference type="SMART" id="SM00382"/>
    </source>
</evidence>
<protein>
    <submittedName>
        <fullName evidence="3">Mg chelatase-like protein</fullName>
    </submittedName>
</protein>
<dbReference type="SMART" id="SM00382">
    <property type="entry name" value="AAA"/>
    <property type="match status" value="1"/>
</dbReference>
<dbReference type="Gene3D" id="3.40.50.300">
    <property type="entry name" value="P-loop containing nucleotide triphosphate hydrolases"/>
    <property type="match status" value="1"/>
</dbReference>
<dbReference type="Pfam" id="PF13335">
    <property type="entry name" value="Mg_chelatase_C"/>
    <property type="match status" value="1"/>
</dbReference>
<dbReference type="InterPro" id="IPR045006">
    <property type="entry name" value="CHLI-like"/>
</dbReference>
<dbReference type="AlphaFoldDB" id="A0A0W8I1H1"/>
<organism evidence="3 4">
    <name type="scientific">Serinicoccus chungangensis</name>
    <dbReference type="NCBI Taxonomy" id="767452"/>
    <lineage>
        <taxon>Bacteria</taxon>
        <taxon>Bacillati</taxon>
        <taxon>Actinomycetota</taxon>
        <taxon>Actinomycetes</taxon>
        <taxon>Micrococcales</taxon>
        <taxon>Ornithinimicrobiaceae</taxon>
        <taxon>Serinicoccus</taxon>
    </lineage>
</organism>